<evidence type="ECO:0000313" key="1">
    <source>
        <dbReference type="EMBL" id="KTR04358.1"/>
    </source>
</evidence>
<protein>
    <submittedName>
        <fullName evidence="1">Uncharacterized protein</fullName>
    </submittedName>
</protein>
<sequence>MLSEGDMDLEVTDFAKQILLPQADSIVNYVERTVATTMKATPTTELTYDPAAPARVFTAIRKQLRDNGVPTEATLIAAVGSGVYTDLLDGPVGSSGTTFDADGKVRGFQIVESTRLASDEIVAFIPEAFALVVRAPRVPDGAPHGASVKAEGFALRHIRAYDPSLAVDTSTVSAFVGVSAMPLAVDNEDGTVALKPDAGAVRVLTNAA</sequence>
<dbReference type="PATRIC" id="fig|33881.3.peg.2833"/>
<organism evidence="1 2">
    <name type="scientific">Curtobacterium luteum</name>
    <dbReference type="NCBI Taxonomy" id="33881"/>
    <lineage>
        <taxon>Bacteria</taxon>
        <taxon>Bacillati</taxon>
        <taxon>Actinomycetota</taxon>
        <taxon>Actinomycetes</taxon>
        <taxon>Micrococcales</taxon>
        <taxon>Microbacteriaceae</taxon>
        <taxon>Curtobacterium</taxon>
    </lineage>
</organism>
<dbReference type="EMBL" id="LDQC01000068">
    <property type="protein sequence ID" value="KTR04358.1"/>
    <property type="molecule type" value="Genomic_DNA"/>
</dbReference>
<comment type="caution">
    <text evidence="1">The sequence shown here is derived from an EMBL/GenBank/DDBJ whole genome shotgun (WGS) entry which is preliminary data.</text>
</comment>
<dbReference type="AlphaFoldDB" id="A0A175RM05"/>
<name>A0A175RM05_9MICO</name>
<gene>
    <name evidence="1" type="ORF">NS184_12150</name>
</gene>
<dbReference type="Proteomes" id="UP000078252">
    <property type="component" value="Unassembled WGS sequence"/>
</dbReference>
<proteinExistence type="predicted"/>
<reference evidence="1 2" key="1">
    <citation type="journal article" date="2016" name="Front. Microbiol.">
        <title>Genomic Resource of Rice Seed Associated Bacteria.</title>
        <authorList>
            <person name="Midha S."/>
            <person name="Bansal K."/>
            <person name="Sharma S."/>
            <person name="Kumar N."/>
            <person name="Patil P.P."/>
            <person name="Chaudhry V."/>
            <person name="Patil P.B."/>
        </authorList>
    </citation>
    <scope>NUCLEOTIDE SEQUENCE [LARGE SCALE GENOMIC DNA]</scope>
    <source>
        <strain evidence="1 2">NS184</strain>
    </source>
</reference>
<accession>A0A175RM05</accession>
<dbReference type="STRING" id="33881.NS184_12150"/>
<evidence type="ECO:0000313" key="2">
    <source>
        <dbReference type="Proteomes" id="UP000078252"/>
    </source>
</evidence>